<feature type="chain" id="PRO_5002811914" evidence="1">
    <location>
        <begin position="23"/>
        <end position="104"/>
    </location>
</feature>
<dbReference type="eggNOG" id="ENOG502RA46">
    <property type="taxonomic scope" value="Eukaryota"/>
</dbReference>
<dbReference type="EMBL" id="CH916367">
    <property type="protein sequence ID" value="EDW02358.1"/>
    <property type="molecule type" value="Genomic_DNA"/>
</dbReference>
<sequence length="104" mass="12105">MWRFICLTRLLLWCSVVCLVCGALDELEYDADVAPPVVAPRPTLNLWHSFVVQMRQALKRFQPTTKQPHVRLRSTTPETDFDYNSTPDQQFYGALNPIYQTLNF</sequence>
<accession>B4J8R8</accession>
<dbReference type="AlphaFoldDB" id="B4J8R8"/>
<keyword evidence="3" id="KW-1185">Reference proteome</keyword>
<protein>
    <submittedName>
        <fullName evidence="2">GH19939</fullName>
    </submittedName>
</protein>
<feature type="signal peptide" evidence="1">
    <location>
        <begin position="1"/>
        <end position="22"/>
    </location>
</feature>
<evidence type="ECO:0000313" key="2">
    <source>
        <dbReference type="EMBL" id="EDW02358.1"/>
    </source>
</evidence>
<reference evidence="2 3" key="1">
    <citation type="journal article" date="2007" name="Nature">
        <title>Evolution of genes and genomes on the Drosophila phylogeny.</title>
        <authorList>
            <consortium name="Drosophila 12 Genomes Consortium"/>
            <person name="Clark A.G."/>
            <person name="Eisen M.B."/>
            <person name="Smith D.R."/>
            <person name="Bergman C.M."/>
            <person name="Oliver B."/>
            <person name="Markow T.A."/>
            <person name="Kaufman T.C."/>
            <person name="Kellis M."/>
            <person name="Gelbart W."/>
            <person name="Iyer V.N."/>
            <person name="Pollard D.A."/>
            <person name="Sackton T.B."/>
            <person name="Larracuente A.M."/>
            <person name="Singh N.D."/>
            <person name="Abad J.P."/>
            <person name="Abt D.N."/>
            <person name="Adryan B."/>
            <person name="Aguade M."/>
            <person name="Akashi H."/>
            <person name="Anderson W.W."/>
            <person name="Aquadro C.F."/>
            <person name="Ardell D.H."/>
            <person name="Arguello R."/>
            <person name="Artieri C.G."/>
            <person name="Barbash D.A."/>
            <person name="Barker D."/>
            <person name="Barsanti P."/>
            <person name="Batterham P."/>
            <person name="Batzoglou S."/>
            <person name="Begun D."/>
            <person name="Bhutkar A."/>
            <person name="Blanco E."/>
            <person name="Bosak S.A."/>
            <person name="Bradley R.K."/>
            <person name="Brand A.D."/>
            <person name="Brent M.R."/>
            <person name="Brooks A.N."/>
            <person name="Brown R.H."/>
            <person name="Butlin R.K."/>
            <person name="Caggese C."/>
            <person name="Calvi B.R."/>
            <person name="Bernardo de Carvalho A."/>
            <person name="Caspi A."/>
            <person name="Castrezana S."/>
            <person name="Celniker S.E."/>
            <person name="Chang J.L."/>
            <person name="Chapple C."/>
            <person name="Chatterji S."/>
            <person name="Chinwalla A."/>
            <person name="Civetta A."/>
            <person name="Clifton S.W."/>
            <person name="Comeron J.M."/>
            <person name="Costello J.C."/>
            <person name="Coyne J.A."/>
            <person name="Daub J."/>
            <person name="David R.G."/>
            <person name="Delcher A.L."/>
            <person name="Delehaunty K."/>
            <person name="Do C.B."/>
            <person name="Ebling H."/>
            <person name="Edwards K."/>
            <person name="Eickbush T."/>
            <person name="Evans J.D."/>
            <person name="Filipski A."/>
            <person name="Findeiss S."/>
            <person name="Freyhult E."/>
            <person name="Fulton L."/>
            <person name="Fulton R."/>
            <person name="Garcia A.C."/>
            <person name="Gardiner A."/>
            <person name="Garfield D.A."/>
            <person name="Garvin B.E."/>
            <person name="Gibson G."/>
            <person name="Gilbert D."/>
            <person name="Gnerre S."/>
            <person name="Godfrey J."/>
            <person name="Good R."/>
            <person name="Gotea V."/>
            <person name="Gravely B."/>
            <person name="Greenberg A.J."/>
            <person name="Griffiths-Jones S."/>
            <person name="Gross S."/>
            <person name="Guigo R."/>
            <person name="Gustafson E.A."/>
            <person name="Haerty W."/>
            <person name="Hahn M.W."/>
            <person name="Halligan D.L."/>
            <person name="Halpern A.L."/>
            <person name="Halter G.M."/>
            <person name="Han M.V."/>
            <person name="Heger A."/>
            <person name="Hillier L."/>
            <person name="Hinrichs A.S."/>
            <person name="Holmes I."/>
            <person name="Hoskins R.A."/>
            <person name="Hubisz M.J."/>
            <person name="Hultmark D."/>
            <person name="Huntley M.A."/>
            <person name="Jaffe D.B."/>
            <person name="Jagadeeshan S."/>
            <person name="Jeck W.R."/>
            <person name="Johnson J."/>
            <person name="Jones C.D."/>
            <person name="Jordan W.C."/>
            <person name="Karpen G.H."/>
            <person name="Kataoka E."/>
            <person name="Keightley P.D."/>
            <person name="Kheradpour P."/>
            <person name="Kirkness E.F."/>
            <person name="Koerich L.B."/>
            <person name="Kristiansen K."/>
            <person name="Kudrna D."/>
            <person name="Kulathinal R.J."/>
            <person name="Kumar S."/>
            <person name="Kwok R."/>
            <person name="Lander E."/>
            <person name="Langley C.H."/>
            <person name="Lapoint R."/>
            <person name="Lazzaro B.P."/>
            <person name="Lee S.J."/>
            <person name="Levesque L."/>
            <person name="Li R."/>
            <person name="Lin C.F."/>
            <person name="Lin M.F."/>
            <person name="Lindblad-Toh K."/>
            <person name="Llopart A."/>
            <person name="Long M."/>
            <person name="Low L."/>
            <person name="Lozovsky E."/>
            <person name="Lu J."/>
            <person name="Luo M."/>
            <person name="Machado C.A."/>
            <person name="Makalowski W."/>
            <person name="Marzo M."/>
            <person name="Matsuda M."/>
            <person name="Matzkin L."/>
            <person name="McAllister B."/>
            <person name="McBride C.S."/>
            <person name="McKernan B."/>
            <person name="McKernan K."/>
            <person name="Mendez-Lago M."/>
            <person name="Minx P."/>
            <person name="Mollenhauer M.U."/>
            <person name="Montooth K."/>
            <person name="Mount S.M."/>
            <person name="Mu X."/>
            <person name="Myers E."/>
            <person name="Negre B."/>
            <person name="Newfeld S."/>
            <person name="Nielsen R."/>
            <person name="Noor M.A."/>
            <person name="O'Grady P."/>
            <person name="Pachter L."/>
            <person name="Papaceit M."/>
            <person name="Parisi M.J."/>
            <person name="Parisi M."/>
            <person name="Parts L."/>
            <person name="Pedersen J.S."/>
            <person name="Pesole G."/>
            <person name="Phillippy A.M."/>
            <person name="Ponting C.P."/>
            <person name="Pop M."/>
            <person name="Porcelli D."/>
            <person name="Powell J.R."/>
            <person name="Prohaska S."/>
            <person name="Pruitt K."/>
            <person name="Puig M."/>
            <person name="Quesneville H."/>
            <person name="Ram K.R."/>
            <person name="Rand D."/>
            <person name="Rasmussen M.D."/>
            <person name="Reed L.K."/>
            <person name="Reenan R."/>
            <person name="Reily A."/>
            <person name="Remington K.A."/>
            <person name="Rieger T.T."/>
            <person name="Ritchie M.G."/>
            <person name="Robin C."/>
            <person name="Rogers Y.H."/>
            <person name="Rohde C."/>
            <person name="Rozas J."/>
            <person name="Rubenfield M.J."/>
            <person name="Ruiz A."/>
            <person name="Russo S."/>
            <person name="Salzberg S.L."/>
            <person name="Sanchez-Gracia A."/>
            <person name="Saranga D.J."/>
            <person name="Sato H."/>
            <person name="Schaeffer S.W."/>
            <person name="Schatz M.C."/>
            <person name="Schlenke T."/>
            <person name="Schwartz R."/>
            <person name="Segarra C."/>
            <person name="Singh R.S."/>
            <person name="Sirot L."/>
            <person name="Sirota M."/>
            <person name="Sisneros N.B."/>
            <person name="Smith C.D."/>
            <person name="Smith T.F."/>
            <person name="Spieth J."/>
            <person name="Stage D.E."/>
            <person name="Stark A."/>
            <person name="Stephan W."/>
            <person name="Strausberg R.L."/>
            <person name="Strempel S."/>
            <person name="Sturgill D."/>
            <person name="Sutton G."/>
            <person name="Sutton G.G."/>
            <person name="Tao W."/>
            <person name="Teichmann S."/>
            <person name="Tobari Y.N."/>
            <person name="Tomimura Y."/>
            <person name="Tsolas J.M."/>
            <person name="Valente V.L."/>
            <person name="Venter E."/>
            <person name="Venter J.C."/>
            <person name="Vicario S."/>
            <person name="Vieira F.G."/>
            <person name="Vilella A.J."/>
            <person name="Villasante A."/>
            <person name="Walenz B."/>
            <person name="Wang J."/>
            <person name="Wasserman M."/>
            <person name="Watts T."/>
            <person name="Wilson D."/>
            <person name="Wilson R.K."/>
            <person name="Wing R.A."/>
            <person name="Wolfner M.F."/>
            <person name="Wong A."/>
            <person name="Wong G.K."/>
            <person name="Wu C.I."/>
            <person name="Wu G."/>
            <person name="Yamamoto D."/>
            <person name="Yang H.P."/>
            <person name="Yang S.P."/>
            <person name="Yorke J.A."/>
            <person name="Yoshida K."/>
            <person name="Zdobnov E."/>
            <person name="Zhang P."/>
            <person name="Zhang Y."/>
            <person name="Zimin A.V."/>
            <person name="Baldwin J."/>
            <person name="Abdouelleil A."/>
            <person name="Abdulkadir J."/>
            <person name="Abebe A."/>
            <person name="Abera B."/>
            <person name="Abreu J."/>
            <person name="Acer S.C."/>
            <person name="Aftuck L."/>
            <person name="Alexander A."/>
            <person name="An P."/>
            <person name="Anderson E."/>
            <person name="Anderson S."/>
            <person name="Arachi H."/>
            <person name="Azer M."/>
            <person name="Bachantsang P."/>
            <person name="Barry A."/>
            <person name="Bayul T."/>
            <person name="Berlin A."/>
            <person name="Bessette D."/>
            <person name="Bloom T."/>
            <person name="Blye J."/>
            <person name="Boguslavskiy L."/>
            <person name="Bonnet C."/>
            <person name="Boukhgalter B."/>
            <person name="Bourzgui I."/>
            <person name="Brown A."/>
            <person name="Cahill P."/>
            <person name="Channer S."/>
            <person name="Cheshatsang Y."/>
            <person name="Chuda L."/>
            <person name="Citroen M."/>
            <person name="Collymore A."/>
            <person name="Cooke P."/>
            <person name="Costello M."/>
            <person name="D'Aco K."/>
            <person name="Daza R."/>
            <person name="De Haan G."/>
            <person name="DeGray S."/>
            <person name="DeMaso C."/>
            <person name="Dhargay N."/>
            <person name="Dooley K."/>
            <person name="Dooley E."/>
            <person name="Doricent M."/>
            <person name="Dorje P."/>
            <person name="Dorjee K."/>
            <person name="Dupes A."/>
            <person name="Elong R."/>
            <person name="Falk J."/>
            <person name="Farina A."/>
            <person name="Faro S."/>
            <person name="Ferguson D."/>
            <person name="Fisher S."/>
            <person name="Foley C.D."/>
            <person name="Franke A."/>
            <person name="Friedrich D."/>
            <person name="Gadbois L."/>
            <person name="Gearin G."/>
            <person name="Gearin C.R."/>
            <person name="Giannoukos G."/>
            <person name="Goode T."/>
            <person name="Graham J."/>
            <person name="Grandbois E."/>
            <person name="Grewal S."/>
            <person name="Gyaltsen K."/>
            <person name="Hafez N."/>
            <person name="Hagos B."/>
            <person name="Hall J."/>
            <person name="Henson C."/>
            <person name="Hollinger A."/>
            <person name="Honan T."/>
            <person name="Huard M.D."/>
            <person name="Hughes L."/>
            <person name="Hurhula B."/>
            <person name="Husby M.E."/>
            <person name="Kamat A."/>
            <person name="Kanga B."/>
            <person name="Kashin S."/>
            <person name="Khazanovich D."/>
            <person name="Kisner P."/>
            <person name="Lance K."/>
            <person name="Lara M."/>
            <person name="Lee W."/>
            <person name="Lennon N."/>
            <person name="Letendre F."/>
            <person name="LeVine R."/>
            <person name="Lipovsky A."/>
            <person name="Liu X."/>
            <person name="Liu J."/>
            <person name="Liu S."/>
            <person name="Lokyitsang T."/>
            <person name="Lokyitsang Y."/>
            <person name="Lubonja R."/>
            <person name="Lui A."/>
            <person name="MacDonald P."/>
            <person name="Magnisalis V."/>
            <person name="Maru K."/>
            <person name="Matthews C."/>
            <person name="McCusker W."/>
            <person name="McDonough S."/>
            <person name="Mehta T."/>
            <person name="Meldrim J."/>
            <person name="Meneus L."/>
            <person name="Mihai O."/>
            <person name="Mihalev A."/>
            <person name="Mihova T."/>
            <person name="Mittelman R."/>
            <person name="Mlenga V."/>
            <person name="Montmayeur A."/>
            <person name="Mulrain L."/>
            <person name="Navidi A."/>
            <person name="Naylor J."/>
            <person name="Negash T."/>
            <person name="Nguyen T."/>
            <person name="Nguyen N."/>
            <person name="Nicol R."/>
            <person name="Norbu C."/>
            <person name="Norbu N."/>
            <person name="Novod N."/>
            <person name="O'Neill B."/>
            <person name="Osman S."/>
            <person name="Markiewicz E."/>
            <person name="Oyono O.L."/>
            <person name="Patti C."/>
            <person name="Phunkhang P."/>
            <person name="Pierre F."/>
            <person name="Priest M."/>
            <person name="Raghuraman S."/>
            <person name="Rege F."/>
            <person name="Reyes R."/>
            <person name="Rise C."/>
            <person name="Rogov P."/>
            <person name="Ross K."/>
            <person name="Ryan E."/>
            <person name="Settipalli S."/>
            <person name="Shea T."/>
            <person name="Sherpa N."/>
            <person name="Shi L."/>
            <person name="Shih D."/>
            <person name="Sparrow T."/>
            <person name="Spaulding J."/>
            <person name="Stalker J."/>
            <person name="Stange-Thomann N."/>
            <person name="Stavropoulos S."/>
            <person name="Stone C."/>
            <person name="Strader C."/>
            <person name="Tesfaye S."/>
            <person name="Thomson T."/>
            <person name="Thoulutsang Y."/>
            <person name="Thoulutsang D."/>
            <person name="Topham K."/>
            <person name="Topping I."/>
            <person name="Tsamla T."/>
            <person name="Vassiliev H."/>
            <person name="Vo A."/>
            <person name="Wangchuk T."/>
            <person name="Wangdi T."/>
            <person name="Weiand M."/>
            <person name="Wilkinson J."/>
            <person name="Wilson A."/>
            <person name="Yadav S."/>
            <person name="Young G."/>
            <person name="Yu Q."/>
            <person name="Zembek L."/>
            <person name="Zhong D."/>
            <person name="Zimmer A."/>
            <person name="Zwirko Z."/>
            <person name="Jaffe D.B."/>
            <person name="Alvarez P."/>
            <person name="Brockman W."/>
            <person name="Butler J."/>
            <person name="Chin C."/>
            <person name="Gnerre S."/>
            <person name="Grabherr M."/>
            <person name="Kleber M."/>
            <person name="Mauceli E."/>
            <person name="MacCallum I."/>
        </authorList>
    </citation>
    <scope>NUCLEOTIDE SEQUENCE [LARGE SCALE GENOMIC DNA]</scope>
    <source>
        <strain evidence="3">Tucson 15287-2541.00</strain>
    </source>
</reference>
<dbReference type="Proteomes" id="UP000001070">
    <property type="component" value="Unassembled WGS sequence"/>
</dbReference>
<dbReference type="FunCoup" id="B4J8R8">
    <property type="interactions" value="1"/>
</dbReference>
<gene>
    <name evidence="2" type="primary">Dgri\GH19939</name>
    <name evidence="2" type="ORF">Dgri_GH19939</name>
</gene>
<dbReference type="OrthoDB" id="7863151at2759"/>
<keyword evidence="1" id="KW-0732">Signal</keyword>
<dbReference type="HOGENOM" id="CLU_2388597_0_0_1"/>
<dbReference type="InParanoid" id="B4J8R8"/>
<proteinExistence type="predicted"/>
<name>B4J8R8_DROGR</name>
<organism evidence="3">
    <name type="scientific">Drosophila grimshawi</name>
    <name type="common">Hawaiian fruit fly</name>
    <name type="synonym">Idiomyia grimshawi</name>
    <dbReference type="NCBI Taxonomy" id="7222"/>
    <lineage>
        <taxon>Eukaryota</taxon>
        <taxon>Metazoa</taxon>
        <taxon>Ecdysozoa</taxon>
        <taxon>Arthropoda</taxon>
        <taxon>Hexapoda</taxon>
        <taxon>Insecta</taxon>
        <taxon>Pterygota</taxon>
        <taxon>Neoptera</taxon>
        <taxon>Endopterygota</taxon>
        <taxon>Diptera</taxon>
        <taxon>Brachycera</taxon>
        <taxon>Muscomorpha</taxon>
        <taxon>Ephydroidea</taxon>
        <taxon>Drosophilidae</taxon>
        <taxon>Drosophila</taxon>
        <taxon>Hawaiian Drosophila</taxon>
    </lineage>
</organism>
<dbReference type="OMA" id="KPFQLWR"/>
<evidence type="ECO:0000313" key="3">
    <source>
        <dbReference type="Proteomes" id="UP000001070"/>
    </source>
</evidence>
<dbReference type="KEGG" id="dgr:6559888"/>
<evidence type="ECO:0000256" key="1">
    <source>
        <dbReference type="SAM" id="SignalP"/>
    </source>
</evidence>
<dbReference type="PhylomeDB" id="B4J8R8"/>